<keyword evidence="2" id="KW-0645">Protease</keyword>
<organism evidence="5 6">
    <name type="scientific">Stephanodiscus triporus</name>
    <dbReference type="NCBI Taxonomy" id="2934178"/>
    <lineage>
        <taxon>Eukaryota</taxon>
        <taxon>Sar</taxon>
        <taxon>Stramenopiles</taxon>
        <taxon>Ochrophyta</taxon>
        <taxon>Bacillariophyta</taxon>
        <taxon>Coscinodiscophyceae</taxon>
        <taxon>Thalassiosirophycidae</taxon>
        <taxon>Stephanodiscales</taxon>
        <taxon>Stephanodiscaceae</taxon>
        <taxon>Stephanodiscus</taxon>
    </lineage>
</organism>
<protein>
    <recommendedName>
        <fullName evidence="4">Ubiquitin-like protease family profile domain-containing protein</fullName>
    </recommendedName>
</protein>
<evidence type="ECO:0000256" key="1">
    <source>
        <dbReference type="ARBA" id="ARBA00005234"/>
    </source>
</evidence>
<dbReference type="EMBL" id="JALLAZ020000988">
    <property type="protein sequence ID" value="KAL3783082.1"/>
    <property type="molecule type" value="Genomic_DNA"/>
</dbReference>
<keyword evidence="3" id="KW-0378">Hydrolase</keyword>
<evidence type="ECO:0000259" key="4">
    <source>
        <dbReference type="PROSITE" id="PS50600"/>
    </source>
</evidence>
<comment type="similarity">
    <text evidence="1">Belongs to the peptidase C48 family.</text>
</comment>
<dbReference type="PROSITE" id="PS50600">
    <property type="entry name" value="ULP_PROTEASE"/>
    <property type="match status" value="1"/>
</dbReference>
<accession>A0ABD3P5R5</accession>
<proteinExistence type="inferred from homology"/>
<dbReference type="AlphaFoldDB" id="A0ABD3P5R5"/>
<name>A0ABD3P5R5_9STRA</name>
<evidence type="ECO:0000313" key="5">
    <source>
        <dbReference type="EMBL" id="KAL3783082.1"/>
    </source>
</evidence>
<comment type="caution">
    <text evidence="5">The sequence shown here is derived from an EMBL/GenBank/DDBJ whole genome shotgun (WGS) entry which is preliminary data.</text>
</comment>
<reference evidence="5 6" key="1">
    <citation type="submission" date="2024-10" db="EMBL/GenBank/DDBJ databases">
        <title>Updated reference genomes for cyclostephanoid diatoms.</title>
        <authorList>
            <person name="Roberts W.R."/>
            <person name="Alverson A.J."/>
        </authorList>
    </citation>
    <scope>NUCLEOTIDE SEQUENCE [LARGE SCALE GENOMIC DNA]</scope>
    <source>
        <strain evidence="5 6">AJA276-08</strain>
    </source>
</reference>
<dbReference type="InterPro" id="IPR003653">
    <property type="entry name" value="Peptidase_C48_C"/>
</dbReference>
<dbReference type="GO" id="GO:0008233">
    <property type="term" value="F:peptidase activity"/>
    <property type="evidence" value="ECO:0007669"/>
    <property type="project" value="UniProtKB-KW"/>
</dbReference>
<dbReference type="SUPFAM" id="SSF54001">
    <property type="entry name" value="Cysteine proteinases"/>
    <property type="match status" value="1"/>
</dbReference>
<sequence length="59" mass="7087">MQNMFNEENNDPELKGGEDIFNLKYIVCPININDNTHWTSAVIFMEDKRIQYYDSKENR</sequence>
<evidence type="ECO:0000256" key="3">
    <source>
        <dbReference type="ARBA" id="ARBA00022801"/>
    </source>
</evidence>
<evidence type="ECO:0000256" key="2">
    <source>
        <dbReference type="ARBA" id="ARBA00022670"/>
    </source>
</evidence>
<dbReference type="InterPro" id="IPR038765">
    <property type="entry name" value="Papain-like_cys_pep_sf"/>
</dbReference>
<gene>
    <name evidence="5" type="ORF">ACHAW5_002127</name>
</gene>
<dbReference type="Proteomes" id="UP001530315">
    <property type="component" value="Unassembled WGS sequence"/>
</dbReference>
<keyword evidence="6" id="KW-1185">Reference proteome</keyword>
<evidence type="ECO:0000313" key="6">
    <source>
        <dbReference type="Proteomes" id="UP001530315"/>
    </source>
</evidence>
<feature type="domain" description="Ubiquitin-like protease family profile" evidence="4">
    <location>
        <begin position="1"/>
        <end position="59"/>
    </location>
</feature>
<dbReference type="Pfam" id="PF02902">
    <property type="entry name" value="Peptidase_C48"/>
    <property type="match status" value="1"/>
</dbReference>
<dbReference type="Gene3D" id="3.30.310.130">
    <property type="entry name" value="Ubiquitin-related"/>
    <property type="match status" value="1"/>
</dbReference>
<dbReference type="GO" id="GO:0006508">
    <property type="term" value="P:proteolysis"/>
    <property type="evidence" value="ECO:0007669"/>
    <property type="project" value="UniProtKB-KW"/>
</dbReference>